<dbReference type="EMBL" id="BGPR01000489">
    <property type="protein sequence ID" value="GBM22919.1"/>
    <property type="molecule type" value="Genomic_DNA"/>
</dbReference>
<dbReference type="Proteomes" id="UP000499080">
    <property type="component" value="Unassembled WGS sequence"/>
</dbReference>
<gene>
    <name evidence="1" type="ORF">AVEN_136342_1</name>
</gene>
<evidence type="ECO:0000313" key="1">
    <source>
        <dbReference type="EMBL" id="GBM22919.1"/>
    </source>
</evidence>
<sequence length="79" mass="8952">MNSNAKLLEMNANVKFLEINVEEHNSQKGLKVSAVSHYILLKLDSEFHWGRSGLVVNSQFPSLKPYSAEVYHVCEPGDY</sequence>
<dbReference type="AlphaFoldDB" id="A0A4Y2E3P4"/>
<reference evidence="1 2" key="1">
    <citation type="journal article" date="2019" name="Sci. Rep.">
        <title>Orb-weaving spider Araneus ventricosus genome elucidates the spidroin gene catalogue.</title>
        <authorList>
            <person name="Kono N."/>
            <person name="Nakamura H."/>
            <person name="Ohtoshi R."/>
            <person name="Moran D.A.P."/>
            <person name="Shinohara A."/>
            <person name="Yoshida Y."/>
            <person name="Fujiwara M."/>
            <person name="Mori M."/>
            <person name="Tomita M."/>
            <person name="Arakawa K."/>
        </authorList>
    </citation>
    <scope>NUCLEOTIDE SEQUENCE [LARGE SCALE GENOMIC DNA]</scope>
</reference>
<name>A0A4Y2E3P4_ARAVE</name>
<keyword evidence="2" id="KW-1185">Reference proteome</keyword>
<accession>A0A4Y2E3P4</accession>
<comment type="caution">
    <text evidence="1">The sequence shown here is derived from an EMBL/GenBank/DDBJ whole genome shotgun (WGS) entry which is preliminary data.</text>
</comment>
<proteinExistence type="predicted"/>
<evidence type="ECO:0000313" key="2">
    <source>
        <dbReference type="Proteomes" id="UP000499080"/>
    </source>
</evidence>
<protein>
    <submittedName>
        <fullName evidence="1">Uncharacterized protein</fullName>
    </submittedName>
</protein>
<organism evidence="1 2">
    <name type="scientific">Araneus ventricosus</name>
    <name type="common">Orbweaver spider</name>
    <name type="synonym">Epeira ventricosa</name>
    <dbReference type="NCBI Taxonomy" id="182803"/>
    <lineage>
        <taxon>Eukaryota</taxon>
        <taxon>Metazoa</taxon>
        <taxon>Ecdysozoa</taxon>
        <taxon>Arthropoda</taxon>
        <taxon>Chelicerata</taxon>
        <taxon>Arachnida</taxon>
        <taxon>Araneae</taxon>
        <taxon>Araneomorphae</taxon>
        <taxon>Entelegynae</taxon>
        <taxon>Araneoidea</taxon>
        <taxon>Araneidae</taxon>
        <taxon>Araneus</taxon>
    </lineage>
</organism>